<feature type="domain" description="DUF7791" evidence="1">
    <location>
        <begin position="33"/>
        <end position="120"/>
    </location>
</feature>
<evidence type="ECO:0000259" key="1">
    <source>
        <dbReference type="Pfam" id="PF25053"/>
    </source>
</evidence>
<gene>
    <name evidence="2" type="ORF">PV11_03804</name>
</gene>
<dbReference type="AlphaFoldDB" id="A0A0D1YKR8"/>
<dbReference type="InterPro" id="IPR056693">
    <property type="entry name" value="DUF7791"/>
</dbReference>
<name>A0A0D1YKR8_9EURO</name>
<proteinExistence type="predicted"/>
<reference evidence="2 3" key="1">
    <citation type="submission" date="2015-01" db="EMBL/GenBank/DDBJ databases">
        <title>The Genome Sequence of Exophiala sideris CBS121828.</title>
        <authorList>
            <consortium name="The Broad Institute Genomics Platform"/>
            <person name="Cuomo C."/>
            <person name="de Hoog S."/>
            <person name="Gorbushina A."/>
            <person name="Stielow B."/>
            <person name="Teixiera M."/>
            <person name="Abouelleil A."/>
            <person name="Chapman S.B."/>
            <person name="Priest M."/>
            <person name="Young S.K."/>
            <person name="Wortman J."/>
            <person name="Nusbaum C."/>
            <person name="Birren B."/>
        </authorList>
    </citation>
    <scope>NUCLEOTIDE SEQUENCE [LARGE SCALE GENOMIC DNA]</scope>
    <source>
        <strain evidence="2 3">CBS 121828</strain>
    </source>
</reference>
<dbReference type="Pfam" id="PF25053">
    <property type="entry name" value="DUF7791"/>
    <property type="match status" value="1"/>
</dbReference>
<dbReference type="HOGENOM" id="CLU_1124552_0_0_1"/>
<protein>
    <recommendedName>
        <fullName evidence="1">DUF7791 domain-containing protein</fullName>
    </recommendedName>
</protein>
<evidence type="ECO:0000313" key="3">
    <source>
        <dbReference type="Proteomes" id="UP000053599"/>
    </source>
</evidence>
<dbReference type="EMBL" id="KN846952">
    <property type="protein sequence ID" value="KIV81634.1"/>
    <property type="molecule type" value="Genomic_DNA"/>
</dbReference>
<organism evidence="2 3">
    <name type="scientific">Exophiala sideris</name>
    <dbReference type="NCBI Taxonomy" id="1016849"/>
    <lineage>
        <taxon>Eukaryota</taxon>
        <taxon>Fungi</taxon>
        <taxon>Dikarya</taxon>
        <taxon>Ascomycota</taxon>
        <taxon>Pezizomycotina</taxon>
        <taxon>Eurotiomycetes</taxon>
        <taxon>Chaetothyriomycetidae</taxon>
        <taxon>Chaetothyriales</taxon>
        <taxon>Herpotrichiellaceae</taxon>
        <taxon>Exophiala</taxon>
    </lineage>
</organism>
<evidence type="ECO:0000313" key="2">
    <source>
        <dbReference type="EMBL" id="KIV81634.1"/>
    </source>
</evidence>
<dbReference type="Proteomes" id="UP000053599">
    <property type="component" value="Unassembled WGS sequence"/>
</dbReference>
<sequence>MSRLFERLDSLPVELEDLFMQIIESINVPEPADATKIFQIVMAKPQWQRTFLTLSHTLEEHADYALNLVSHAMTQRALKHRISLMRRRLNRRCKGFLEVGSKVNCTPWADWHIEFLHRHVPRRPKQGIANADLVLFMISSAGAERCPTIYVYASRVQFLALTDVGVFNATVKGVDVEKRALTLTLSVVDWASHKERDTKSPPSHLLAVLRHMMVERLPHWGIHKLAKSLEREACEAPGAFYIFKRWE</sequence>
<dbReference type="STRING" id="1016849.A0A0D1YKR8"/>
<accession>A0A0D1YKR8</accession>